<dbReference type="InterPro" id="IPR035911">
    <property type="entry name" value="MurE/MurF_N"/>
</dbReference>
<keyword evidence="8 10" id="KW-0131">Cell cycle</keyword>
<dbReference type="AlphaFoldDB" id="A0A101PNY1"/>
<dbReference type="PANTHER" id="PTHR43024">
    <property type="entry name" value="UDP-N-ACETYLMURAMOYL-TRIPEPTIDE--D-ALANYL-D-ALANINE LIGASE"/>
    <property type="match status" value="1"/>
</dbReference>
<evidence type="ECO:0000313" key="16">
    <source>
        <dbReference type="Proteomes" id="UP000053398"/>
    </source>
</evidence>
<dbReference type="EMBL" id="LMWP01000077">
    <property type="protein sequence ID" value="KUN14778.1"/>
    <property type="molecule type" value="Genomic_DNA"/>
</dbReference>
<dbReference type="InterPro" id="IPR051046">
    <property type="entry name" value="MurCDEF_CellWall_CoF430Synth"/>
</dbReference>
<dbReference type="GO" id="GO:0009252">
    <property type="term" value="P:peptidoglycan biosynthetic process"/>
    <property type="evidence" value="ECO:0007669"/>
    <property type="project" value="UniProtKB-UniRule"/>
</dbReference>
<evidence type="ECO:0000256" key="9">
    <source>
        <dbReference type="ARBA" id="ARBA00023316"/>
    </source>
</evidence>
<dbReference type="GO" id="GO:0047480">
    <property type="term" value="F:UDP-N-acetylmuramoyl-tripeptide-D-alanyl-D-alanine ligase activity"/>
    <property type="evidence" value="ECO:0007669"/>
    <property type="project" value="UniProtKB-UniRule"/>
</dbReference>
<sequence>MQPTSLTTIAAVVRGRLADVLDPEAEVTQPAVFDSREAVPGSLFLALKGEHTDGRAYAEAAVNKGAVAALVTRPVGVPAIVVDDVLKAMGRLGRFLLHDSLGSTNVVAITGSAGKTSTKDLIAQVLPGNVVATRQSFNNEIGLPITITTAHKGTDYLVLEMGARHIGDIRELTRIAEPDISVVTNVGTAHIGEFGGQENIAQAKGEIVEALQPSGLAVLNGDDAFVREMQHRTRGRVVTYGLGEQATIRALNVGIDGHGRPSYALSTPEGTAHVQLQFIGEVQVYNSLAAAAVAREAGLDVEQIAARLSEAVPRSRWRMETTIRADGVTIVNDAYNANPHSMRHSLNALASMTGGRDQRSVAVLGRMNELGEDERTAHEEIGRYAAGLDLDQIILVGGEEAGWMLDGVSSAGAKAVHLPDQDSALELLRRTLRAGDVVLVKASRGVELQRLAEELLHPTPGPADA</sequence>
<gene>
    <name evidence="10" type="primary">murF</name>
    <name evidence="15" type="ORF">AQJ11_44150</name>
</gene>
<protein>
    <recommendedName>
        <fullName evidence="10 11">UDP-N-acetylmuramoyl-tripeptide--D-alanyl-D-alanine ligase</fullName>
        <ecNumber evidence="10 11">6.3.2.10</ecNumber>
    </recommendedName>
    <alternativeName>
        <fullName evidence="10">D-alanyl-D-alanine-adding enzyme</fullName>
    </alternativeName>
</protein>
<dbReference type="InterPro" id="IPR036565">
    <property type="entry name" value="Mur-like_cat_sf"/>
</dbReference>
<keyword evidence="1 10" id="KW-0963">Cytoplasm</keyword>
<dbReference type="UniPathway" id="UPA00219"/>
<evidence type="ECO:0000313" key="15">
    <source>
        <dbReference type="EMBL" id="KUN14778.1"/>
    </source>
</evidence>
<dbReference type="SUPFAM" id="SSF53623">
    <property type="entry name" value="MurD-like peptide ligases, catalytic domain"/>
    <property type="match status" value="1"/>
</dbReference>
<feature type="domain" description="Mur ligase N-terminal catalytic" evidence="12">
    <location>
        <begin position="34"/>
        <end position="77"/>
    </location>
</feature>
<dbReference type="GO" id="GO:0051301">
    <property type="term" value="P:cell division"/>
    <property type="evidence" value="ECO:0007669"/>
    <property type="project" value="UniProtKB-KW"/>
</dbReference>
<comment type="caution">
    <text evidence="15">The sequence shown here is derived from an EMBL/GenBank/DDBJ whole genome shotgun (WGS) entry which is preliminary data.</text>
</comment>
<dbReference type="InterPro" id="IPR004101">
    <property type="entry name" value="Mur_ligase_C"/>
</dbReference>
<dbReference type="GO" id="GO:0008360">
    <property type="term" value="P:regulation of cell shape"/>
    <property type="evidence" value="ECO:0007669"/>
    <property type="project" value="UniProtKB-KW"/>
</dbReference>
<dbReference type="Pfam" id="PF01225">
    <property type="entry name" value="Mur_ligase"/>
    <property type="match status" value="1"/>
</dbReference>
<keyword evidence="7 10" id="KW-0573">Peptidoglycan synthesis</keyword>
<keyword evidence="2 10" id="KW-0436">Ligase</keyword>
<evidence type="ECO:0000256" key="10">
    <source>
        <dbReference type="HAMAP-Rule" id="MF_02019"/>
    </source>
</evidence>
<keyword evidence="9 10" id="KW-0961">Cell wall biogenesis/degradation</keyword>
<dbReference type="Proteomes" id="UP000053398">
    <property type="component" value="Unassembled WGS sequence"/>
</dbReference>
<keyword evidence="6 10" id="KW-0133">Cell shape</keyword>
<accession>A0A101PNY1</accession>
<evidence type="ECO:0000256" key="2">
    <source>
        <dbReference type="ARBA" id="ARBA00022598"/>
    </source>
</evidence>
<dbReference type="GO" id="GO:0005737">
    <property type="term" value="C:cytoplasm"/>
    <property type="evidence" value="ECO:0007669"/>
    <property type="project" value="UniProtKB-SubCell"/>
</dbReference>
<dbReference type="InterPro" id="IPR013221">
    <property type="entry name" value="Mur_ligase_cen"/>
</dbReference>
<evidence type="ECO:0000256" key="3">
    <source>
        <dbReference type="ARBA" id="ARBA00022618"/>
    </source>
</evidence>
<dbReference type="GO" id="GO:0071555">
    <property type="term" value="P:cell wall organization"/>
    <property type="evidence" value="ECO:0007669"/>
    <property type="project" value="UniProtKB-KW"/>
</dbReference>
<dbReference type="Gene3D" id="3.90.190.20">
    <property type="entry name" value="Mur ligase, C-terminal domain"/>
    <property type="match status" value="1"/>
</dbReference>
<evidence type="ECO:0000259" key="12">
    <source>
        <dbReference type="Pfam" id="PF01225"/>
    </source>
</evidence>
<evidence type="ECO:0000256" key="4">
    <source>
        <dbReference type="ARBA" id="ARBA00022741"/>
    </source>
</evidence>
<dbReference type="InterPro" id="IPR005863">
    <property type="entry name" value="UDP-N-AcMur_synth"/>
</dbReference>
<comment type="pathway">
    <text evidence="10 11">Cell wall biogenesis; peptidoglycan biosynthesis.</text>
</comment>
<dbReference type="InterPro" id="IPR036615">
    <property type="entry name" value="Mur_ligase_C_dom_sf"/>
</dbReference>
<keyword evidence="5 10" id="KW-0067">ATP-binding</keyword>
<name>A0A101PNY1_STRCK</name>
<evidence type="ECO:0000259" key="13">
    <source>
        <dbReference type="Pfam" id="PF02875"/>
    </source>
</evidence>
<dbReference type="PANTHER" id="PTHR43024:SF1">
    <property type="entry name" value="UDP-N-ACETYLMURAMOYL-TRIPEPTIDE--D-ALANYL-D-ALANINE LIGASE"/>
    <property type="match status" value="1"/>
</dbReference>
<dbReference type="NCBIfam" id="TIGR01143">
    <property type="entry name" value="murF"/>
    <property type="match status" value="1"/>
</dbReference>
<dbReference type="InterPro" id="IPR000713">
    <property type="entry name" value="Mur_ligase_N"/>
</dbReference>
<proteinExistence type="inferred from homology"/>
<evidence type="ECO:0000256" key="7">
    <source>
        <dbReference type="ARBA" id="ARBA00022984"/>
    </source>
</evidence>
<dbReference type="HAMAP" id="MF_02019">
    <property type="entry name" value="MurF"/>
    <property type="match status" value="1"/>
</dbReference>
<comment type="similarity">
    <text evidence="10">Belongs to the MurCDEF family. MurF subfamily.</text>
</comment>
<keyword evidence="16" id="KW-1185">Reference proteome</keyword>
<dbReference type="Pfam" id="PF02875">
    <property type="entry name" value="Mur_ligase_C"/>
    <property type="match status" value="1"/>
</dbReference>
<evidence type="ECO:0000259" key="14">
    <source>
        <dbReference type="Pfam" id="PF08245"/>
    </source>
</evidence>
<dbReference type="GO" id="GO:0008766">
    <property type="term" value="F:UDP-N-acetylmuramoylalanyl-D-glutamyl-2,6-diaminopimelate-D-alanyl-D-alanine ligase activity"/>
    <property type="evidence" value="ECO:0007669"/>
    <property type="project" value="RHEA"/>
</dbReference>
<dbReference type="Gene3D" id="3.40.1190.10">
    <property type="entry name" value="Mur-like, catalytic domain"/>
    <property type="match status" value="1"/>
</dbReference>
<comment type="catalytic activity">
    <reaction evidence="10 11">
        <text>D-alanyl-D-alanine + UDP-N-acetyl-alpha-D-muramoyl-L-alanyl-gamma-D-glutamyl-meso-2,6-diaminopimelate + ATP = UDP-N-acetyl-alpha-D-muramoyl-L-alanyl-gamma-D-glutamyl-meso-2,6-diaminopimeloyl-D-alanyl-D-alanine + ADP + phosphate + H(+)</text>
        <dbReference type="Rhea" id="RHEA:28374"/>
        <dbReference type="ChEBI" id="CHEBI:15378"/>
        <dbReference type="ChEBI" id="CHEBI:30616"/>
        <dbReference type="ChEBI" id="CHEBI:43474"/>
        <dbReference type="ChEBI" id="CHEBI:57822"/>
        <dbReference type="ChEBI" id="CHEBI:61386"/>
        <dbReference type="ChEBI" id="CHEBI:83905"/>
        <dbReference type="ChEBI" id="CHEBI:456216"/>
        <dbReference type="EC" id="6.3.2.10"/>
    </reaction>
</comment>
<dbReference type="SUPFAM" id="SSF53244">
    <property type="entry name" value="MurD-like peptide ligases, peptide-binding domain"/>
    <property type="match status" value="1"/>
</dbReference>
<dbReference type="GO" id="GO:0005524">
    <property type="term" value="F:ATP binding"/>
    <property type="evidence" value="ECO:0007669"/>
    <property type="project" value="UniProtKB-UniRule"/>
</dbReference>
<keyword evidence="3 10" id="KW-0132">Cell division</keyword>
<organism evidence="15 16">
    <name type="scientific">Streptomyces corchorusii</name>
    <name type="common">Streptomyces chibaensis</name>
    <dbReference type="NCBI Taxonomy" id="1903"/>
    <lineage>
        <taxon>Bacteria</taxon>
        <taxon>Bacillati</taxon>
        <taxon>Actinomycetota</taxon>
        <taxon>Actinomycetes</taxon>
        <taxon>Kitasatosporales</taxon>
        <taxon>Streptomycetaceae</taxon>
        <taxon>Streptomyces</taxon>
    </lineage>
</organism>
<dbReference type="EC" id="6.3.2.10" evidence="10 11"/>
<dbReference type="Pfam" id="PF08245">
    <property type="entry name" value="Mur_ligase_M"/>
    <property type="match status" value="1"/>
</dbReference>
<feature type="binding site" evidence="10">
    <location>
        <begin position="111"/>
        <end position="117"/>
    </location>
    <ligand>
        <name>ATP</name>
        <dbReference type="ChEBI" id="CHEBI:30616"/>
    </ligand>
</feature>
<evidence type="ECO:0000256" key="11">
    <source>
        <dbReference type="RuleBase" id="RU004136"/>
    </source>
</evidence>
<feature type="domain" description="Mur ligase C-terminal" evidence="13">
    <location>
        <begin position="318"/>
        <end position="444"/>
    </location>
</feature>
<keyword evidence="4 10" id="KW-0547">Nucleotide-binding</keyword>
<evidence type="ECO:0000256" key="5">
    <source>
        <dbReference type="ARBA" id="ARBA00022840"/>
    </source>
</evidence>
<comment type="function">
    <text evidence="10 11">Involved in cell wall formation. Catalyzes the final step in the synthesis of UDP-N-acetylmuramoyl-pentapeptide, the precursor of murein.</text>
</comment>
<comment type="subcellular location">
    <subcellularLocation>
        <location evidence="10 11">Cytoplasm</location>
    </subcellularLocation>
</comment>
<feature type="domain" description="Mur ligase central" evidence="14">
    <location>
        <begin position="109"/>
        <end position="294"/>
    </location>
</feature>
<evidence type="ECO:0000256" key="1">
    <source>
        <dbReference type="ARBA" id="ARBA00022490"/>
    </source>
</evidence>
<evidence type="ECO:0000256" key="6">
    <source>
        <dbReference type="ARBA" id="ARBA00022960"/>
    </source>
</evidence>
<reference evidence="15 16" key="1">
    <citation type="submission" date="2015-10" db="EMBL/GenBank/DDBJ databases">
        <title>Draft genome sequence of Streptomyces corchorusii DSM 40340, type strain for the species Streptomyces corchorusii.</title>
        <authorList>
            <person name="Ruckert C."/>
            <person name="Winkler A."/>
            <person name="Kalinowski J."/>
            <person name="Kampfer P."/>
            <person name="Glaeser S."/>
        </authorList>
    </citation>
    <scope>NUCLEOTIDE SEQUENCE [LARGE SCALE GENOMIC DNA]</scope>
    <source>
        <strain evidence="15 16">DSM 40340</strain>
    </source>
</reference>
<evidence type="ECO:0000256" key="8">
    <source>
        <dbReference type="ARBA" id="ARBA00023306"/>
    </source>
</evidence>
<dbReference type="SUPFAM" id="SSF63418">
    <property type="entry name" value="MurE/MurF N-terminal domain"/>
    <property type="match status" value="1"/>
</dbReference>
<dbReference type="Gene3D" id="3.40.1390.10">
    <property type="entry name" value="MurE/MurF, N-terminal domain"/>
    <property type="match status" value="1"/>
</dbReference>